<evidence type="ECO:0000259" key="1">
    <source>
        <dbReference type="Pfam" id="PF03432"/>
    </source>
</evidence>
<protein>
    <submittedName>
        <fullName evidence="2">Relaxase/mobilization nuclease domain-containing protein</fullName>
    </submittedName>
</protein>
<organism evidence="2 3">
    <name type="scientific">Mucilaginibacter jinjuensis</name>
    <dbReference type="NCBI Taxonomy" id="1176721"/>
    <lineage>
        <taxon>Bacteria</taxon>
        <taxon>Pseudomonadati</taxon>
        <taxon>Bacteroidota</taxon>
        <taxon>Sphingobacteriia</taxon>
        <taxon>Sphingobacteriales</taxon>
        <taxon>Sphingobacteriaceae</taxon>
        <taxon>Mucilaginibacter</taxon>
    </lineage>
</organism>
<gene>
    <name evidence="2" type="ORF">PQO05_26565</name>
</gene>
<name>A0ABY7T8T0_9SPHI</name>
<feature type="domain" description="MobA/VirD2-like nuclease" evidence="1">
    <location>
        <begin position="18"/>
        <end position="145"/>
    </location>
</feature>
<reference evidence="2 3" key="1">
    <citation type="submission" date="2023-02" db="EMBL/GenBank/DDBJ databases">
        <title>Genome sequence of Mucilaginibacter jinjuensis strain KACC 16571.</title>
        <authorList>
            <person name="Kim S."/>
            <person name="Heo J."/>
            <person name="Kwon S.-W."/>
        </authorList>
    </citation>
    <scope>NUCLEOTIDE SEQUENCE [LARGE SCALE GENOMIC DNA]</scope>
    <source>
        <strain evidence="2 3">KACC 16571</strain>
    </source>
</reference>
<dbReference type="EMBL" id="CP117167">
    <property type="protein sequence ID" value="WCT12291.1"/>
    <property type="molecule type" value="Genomic_DNA"/>
</dbReference>
<dbReference type="Pfam" id="PF03432">
    <property type="entry name" value="Relaxase"/>
    <property type="match status" value="1"/>
</dbReference>
<evidence type="ECO:0000313" key="2">
    <source>
        <dbReference type="EMBL" id="WCT12291.1"/>
    </source>
</evidence>
<dbReference type="Proteomes" id="UP001216139">
    <property type="component" value="Chromosome"/>
</dbReference>
<sequence>MIGKIPKPGKTFAGCIEYNLQKKDAVILDAQGIRTGKIADTIADFNFQRKLNPGLGQAVGHIVLSWSSKDADKLNDGAMVNIAQTYLQRMKIQDTQVLIVKHQDKDHPHLHIVYNRVNNQGKTISDAFQYRNNVRITKALTLQYGFYMAPDKRNVNRPQLKGADKLKYELHDTIKTLSKKVTSMDELKMLLKQNGIEMLYKYKSGSKEVQGISFAKGDAKFKGSEIDRSLSYANLSKAISQQVQANEQAQAQQAPLSLADQLRQVIKEQQVEILPAFIPDISISDDVDDEAIYGKNRRREKKPRINSR</sequence>
<proteinExistence type="predicted"/>
<keyword evidence="3" id="KW-1185">Reference proteome</keyword>
<evidence type="ECO:0000313" key="3">
    <source>
        <dbReference type="Proteomes" id="UP001216139"/>
    </source>
</evidence>
<dbReference type="InterPro" id="IPR005094">
    <property type="entry name" value="Endonuclease_MobA/VirD2"/>
</dbReference>
<dbReference type="RefSeq" id="WP_273630550.1">
    <property type="nucleotide sequence ID" value="NZ_CP117167.1"/>
</dbReference>
<accession>A0ABY7T8T0</accession>